<dbReference type="RefSeq" id="WP_180336370.1">
    <property type="nucleotide sequence ID" value="NZ_PJMU01000002.1"/>
</dbReference>
<comment type="caution">
    <text evidence="1">The sequence shown here is derived from an EMBL/GenBank/DDBJ whole genome shotgun (WGS) entry which is preliminary data.</text>
</comment>
<gene>
    <name evidence="1" type="ORF">BD749_1992</name>
</gene>
<accession>A0A2N3UBW1</accession>
<sequence>MENGNKLYLKPVGGLCNRMRAIDSAVFLADQFGKRLVVFWGRDRWLNCRYADLFRPSYGFDVIEERQWLGKKSPFPYLPGSKPTSLVKSSLYALTKAALQINSEIWYEDIEHAVAQLDNAIQPQNIKKMADYDAQSLKHIKPLLQTQDSKGSSFICSAWKLSADQSYAQHFVPTNALLNQITSLSNHFTNTVGVHIRRSDHTASIKYSTLEKFIKAMDFEAKENNANFFLATDCKETENEILKQFPGKVTTYQKDSFSRNTVQGIQGALIDLYCLSKTDKILGSYYSSFSQVAAELSGIEEITIH</sequence>
<reference evidence="1 2" key="1">
    <citation type="submission" date="2017-12" db="EMBL/GenBank/DDBJ databases">
        <title>Genomic Encyclopedia of Type Strains, Phase III (KMG-III): the genomes of soil and plant-associated and newly described type strains.</title>
        <authorList>
            <person name="Whitman W."/>
        </authorList>
    </citation>
    <scope>NUCLEOTIDE SEQUENCE [LARGE SCALE GENOMIC DNA]</scope>
    <source>
        <strain evidence="1 2">LP43</strain>
    </source>
</reference>
<dbReference type="AlphaFoldDB" id="A0A2N3UBW1"/>
<dbReference type="Proteomes" id="UP000233782">
    <property type="component" value="Unassembled WGS sequence"/>
</dbReference>
<evidence type="ECO:0000313" key="2">
    <source>
        <dbReference type="Proteomes" id="UP000233782"/>
    </source>
</evidence>
<dbReference type="PANTHER" id="PTHR40743">
    <property type="entry name" value="NUCLEOTIDE-DIPHOSPHO-SUGAR TRANSFERASE CONTAINING PROTEIN"/>
    <property type="match status" value="1"/>
</dbReference>
<name>A0A2N3UBW1_9BACT</name>
<protein>
    <submittedName>
        <fullName evidence="1">Uncharacterized protein</fullName>
    </submittedName>
</protein>
<dbReference type="Gene3D" id="3.40.50.11350">
    <property type="match status" value="1"/>
</dbReference>
<proteinExistence type="predicted"/>
<dbReference type="PANTHER" id="PTHR40743:SF1">
    <property type="entry name" value="POSSIBLE GLYCOSYLTRANSFERASE"/>
    <property type="match status" value="1"/>
</dbReference>
<keyword evidence="2" id="KW-1185">Reference proteome</keyword>
<organism evidence="1 2">
    <name type="scientific">Pontibacter ramchanderi</name>
    <dbReference type="NCBI Taxonomy" id="1179743"/>
    <lineage>
        <taxon>Bacteria</taxon>
        <taxon>Pseudomonadati</taxon>
        <taxon>Bacteroidota</taxon>
        <taxon>Cytophagia</taxon>
        <taxon>Cytophagales</taxon>
        <taxon>Hymenobacteraceae</taxon>
        <taxon>Pontibacter</taxon>
    </lineage>
</organism>
<evidence type="ECO:0000313" key="1">
    <source>
        <dbReference type="EMBL" id="PKV66857.1"/>
    </source>
</evidence>
<dbReference type="EMBL" id="PJMU01000002">
    <property type="protein sequence ID" value="PKV66857.1"/>
    <property type="molecule type" value="Genomic_DNA"/>
</dbReference>